<dbReference type="RefSeq" id="WP_108308182.1">
    <property type="nucleotide sequence ID" value="NZ_CP020921.1"/>
</dbReference>
<accession>A0A2R4VYJ0</accession>
<comment type="function">
    <text evidence="4">Catalyzes the dehydration of chorismate into 3-[(1-carboxyvinyl)oxy]benzoate, a step in the biosynthesis of menaquinone (MK, vitamin K2).</text>
</comment>
<dbReference type="HAMAP" id="MF_00995">
    <property type="entry name" value="MqnA"/>
    <property type="match status" value="1"/>
</dbReference>
<dbReference type="PANTHER" id="PTHR37690">
    <property type="entry name" value="CHORISMATE DEHYDRATASE"/>
    <property type="match status" value="1"/>
</dbReference>
<keyword evidence="2 4" id="KW-0474">Menaquinone biosynthesis</keyword>
<protein>
    <recommendedName>
        <fullName evidence="4">Chorismate dehydratase</fullName>
        <ecNumber evidence="4">4.2.1.151</ecNumber>
    </recommendedName>
    <alternativeName>
        <fullName evidence="4">Menaquinone biosynthetic enzyme MqnA</fullName>
    </alternativeName>
</protein>
<dbReference type="KEGG" id="taci:TDSAC_0245"/>
<keyword evidence="6" id="KW-1185">Reference proteome</keyword>
<dbReference type="UniPathway" id="UPA00079"/>
<gene>
    <name evidence="4" type="primary">mqnA</name>
    <name evidence="5" type="ORF">TDSAC_0245</name>
</gene>
<dbReference type="GO" id="GO:0009234">
    <property type="term" value="P:menaquinone biosynthetic process"/>
    <property type="evidence" value="ECO:0007669"/>
    <property type="project" value="UniProtKB-UniRule"/>
</dbReference>
<dbReference type="Proteomes" id="UP000244792">
    <property type="component" value="Chromosome"/>
</dbReference>
<comment type="pathway">
    <text evidence="1 4">Quinol/quinone metabolism; menaquinone biosynthesis.</text>
</comment>
<dbReference type="AlphaFoldDB" id="A0A2R4VYJ0"/>
<name>A0A2R4VYJ0_THEAF</name>
<dbReference type="InterPro" id="IPR003773">
    <property type="entry name" value="Menaquinone_biosynth"/>
</dbReference>
<reference evidence="5 6" key="1">
    <citation type="submission" date="2017-04" db="EMBL/GenBank/DDBJ databases">
        <title>Genomic insights into metabolism of Thermodesulfobium acidiphilum.</title>
        <authorList>
            <person name="Toshchakov S.V."/>
            <person name="Frolov E.N."/>
            <person name="Kublanov I.V."/>
            <person name="Samarov N.I."/>
            <person name="Novikov A."/>
            <person name="Lebedinsky A.V."/>
            <person name="Bonch-Osmolovskaya E.A."/>
            <person name="Chernyh N.A."/>
        </authorList>
    </citation>
    <scope>NUCLEOTIDE SEQUENCE [LARGE SCALE GENOMIC DNA]</scope>
    <source>
        <strain evidence="5 6">3127-1</strain>
    </source>
</reference>
<proteinExistence type="inferred from homology"/>
<keyword evidence="3 4" id="KW-0456">Lyase</keyword>
<evidence type="ECO:0000256" key="4">
    <source>
        <dbReference type="HAMAP-Rule" id="MF_00995"/>
    </source>
</evidence>
<dbReference type="EC" id="4.2.1.151" evidence="4"/>
<organism evidence="5 6">
    <name type="scientific">Thermodesulfobium acidiphilum</name>
    <dbReference type="NCBI Taxonomy" id="1794699"/>
    <lineage>
        <taxon>Bacteria</taxon>
        <taxon>Pseudomonadati</taxon>
        <taxon>Thermodesulfobiota</taxon>
        <taxon>Thermodesulfobiia</taxon>
        <taxon>Thermodesulfobiales</taxon>
        <taxon>Thermodesulfobiaceae</taxon>
        <taxon>Thermodesulfobium</taxon>
    </lineage>
</organism>
<comment type="similarity">
    <text evidence="4">Belongs to the MqnA/MqnD family. MqnA subfamily.</text>
</comment>
<dbReference type="GO" id="GO:0016836">
    <property type="term" value="F:hydro-lyase activity"/>
    <property type="evidence" value="ECO:0007669"/>
    <property type="project" value="UniProtKB-UniRule"/>
</dbReference>
<evidence type="ECO:0000313" key="5">
    <source>
        <dbReference type="EMBL" id="AWB09629.1"/>
    </source>
</evidence>
<evidence type="ECO:0000313" key="6">
    <source>
        <dbReference type="Proteomes" id="UP000244792"/>
    </source>
</evidence>
<sequence length="247" mass="28518">MKTNENFLRFGLIKFYNFLPVKLGLEKIGYKFFLSDPATLNDMLLNDKLDVATISSVTWINNQDLLKPILPFGLSCYGPVLSTFLVSNEPIENLDKKIIRLSNTSNTINSMVICILRKFYRINPIFSKNSSNFCAQVIIGDDALSFMDNKNNSFVYDVSELWKQQTNLPTVFSLLAARKEIRNDLLLDFIKTYSLALKFAEIEKNNLDWKYKKTSANEYYSNLSYILDTNDLKGLFELEKLIKSLNY</sequence>
<dbReference type="EMBL" id="CP020921">
    <property type="protein sequence ID" value="AWB09629.1"/>
    <property type="molecule type" value="Genomic_DNA"/>
</dbReference>
<evidence type="ECO:0000256" key="2">
    <source>
        <dbReference type="ARBA" id="ARBA00022428"/>
    </source>
</evidence>
<dbReference type="InterPro" id="IPR030868">
    <property type="entry name" value="MqnA"/>
</dbReference>
<dbReference type="CDD" id="cd13634">
    <property type="entry name" value="PBP2_Sco4506"/>
    <property type="match status" value="1"/>
</dbReference>
<dbReference type="Pfam" id="PF02621">
    <property type="entry name" value="VitK2_biosynth"/>
    <property type="match status" value="1"/>
</dbReference>
<dbReference type="Gene3D" id="3.40.190.10">
    <property type="entry name" value="Periplasmic binding protein-like II"/>
    <property type="match status" value="2"/>
</dbReference>
<comment type="catalytic activity">
    <reaction evidence="4">
        <text>chorismate = 3-[(1-carboxyvinyl)-oxy]benzoate + H2O</text>
        <dbReference type="Rhea" id="RHEA:40051"/>
        <dbReference type="ChEBI" id="CHEBI:15377"/>
        <dbReference type="ChEBI" id="CHEBI:29748"/>
        <dbReference type="ChEBI" id="CHEBI:76981"/>
        <dbReference type="EC" id="4.2.1.151"/>
    </reaction>
</comment>
<dbReference type="SUPFAM" id="SSF53850">
    <property type="entry name" value="Periplasmic binding protein-like II"/>
    <property type="match status" value="1"/>
</dbReference>
<evidence type="ECO:0000256" key="1">
    <source>
        <dbReference type="ARBA" id="ARBA00004863"/>
    </source>
</evidence>
<evidence type="ECO:0000256" key="3">
    <source>
        <dbReference type="ARBA" id="ARBA00023239"/>
    </source>
</evidence>
<dbReference type="OrthoDB" id="9810112at2"/>
<dbReference type="PANTHER" id="PTHR37690:SF1">
    <property type="entry name" value="CHORISMATE DEHYDRATASE"/>
    <property type="match status" value="1"/>
</dbReference>